<evidence type="ECO:0000313" key="1">
    <source>
        <dbReference type="EMBL" id="SDN98341.1"/>
    </source>
</evidence>
<keyword evidence="2" id="KW-1185">Reference proteome</keyword>
<dbReference type="PIRSF" id="PIRSF000812">
    <property type="entry name" value="AAD"/>
    <property type="match status" value="1"/>
</dbReference>
<sequence>MRSDKEMMDLILTVAEKDERIRAAYMNGSRTNPTLKEDLFQDYDIVYVVTETASFLEDKQWVDVFGERLMMQEPDKNDQGKDGEFADFYGYLMLFTDGNRIDLHIETIPHMQEHYGDDKLTVPLMDKDDCLPEIPDATDEDYHVQKPKEEEYLARCNNFWWCQQNVAKSLWRDEVPYAQFMLECVIRRDLDQMVSWWIGTKTDFQVSTGKIGNYFKKFLPDEYWTMYEATYADGDAEHIWDALFVAGDLFRTLAGHVADEFSFTYQWDEDENMTFYLRQVRKLSSSADRIF</sequence>
<accession>A0A1H0FUU2</accession>
<dbReference type="OrthoDB" id="9776406at2"/>
<dbReference type="InterPro" id="IPR043519">
    <property type="entry name" value="NT_sf"/>
</dbReference>
<dbReference type="STRING" id="240303.SAMN05421677_102119"/>
<dbReference type="SUPFAM" id="SSF81301">
    <property type="entry name" value="Nucleotidyltransferase"/>
    <property type="match status" value="1"/>
</dbReference>
<dbReference type="GO" id="GO:0016779">
    <property type="term" value="F:nucleotidyltransferase activity"/>
    <property type="evidence" value="ECO:0007669"/>
    <property type="project" value="UniProtKB-KW"/>
</dbReference>
<dbReference type="InterPro" id="IPR007530">
    <property type="entry name" value="Aminoglycoside_adenylylTfrase"/>
</dbReference>
<dbReference type="EMBL" id="FNIZ01000002">
    <property type="protein sequence ID" value="SDN98341.1"/>
    <property type="molecule type" value="Genomic_DNA"/>
</dbReference>
<evidence type="ECO:0000313" key="2">
    <source>
        <dbReference type="Proteomes" id="UP000198860"/>
    </source>
</evidence>
<dbReference type="Pfam" id="PF04439">
    <property type="entry name" value="Adenyl_transf"/>
    <property type="match status" value="1"/>
</dbReference>
<keyword evidence="1" id="KW-0548">Nucleotidyltransferase</keyword>
<dbReference type="SUPFAM" id="SSF81631">
    <property type="entry name" value="PAP/OAS1 substrate-binding domain"/>
    <property type="match status" value="1"/>
</dbReference>
<dbReference type="RefSeq" id="WP_089650901.1">
    <property type="nucleotide sequence ID" value="NZ_FNIZ01000002.1"/>
</dbReference>
<dbReference type="AlphaFoldDB" id="A0A1H0FUU2"/>
<reference evidence="2" key="1">
    <citation type="submission" date="2016-10" db="EMBL/GenBank/DDBJ databases">
        <authorList>
            <person name="Varghese N."/>
            <person name="Submissions S."/>
        </authorList>
    </citation>
    <scope>NUCLEOTIDE SEQUENCE [LARGE SCALE GENOMIC DNA]</scope>
    <source>
        <strain evidence="2">CGMCC 1.3703</strain>
    </source>
</reference>
<protein>
    <submittedName>
        <fullName evidence="1">Aminoglycoside 6-adenylyltransferase</fullName>
    </submittedName>
</protein>
<proteinExistence type="predicted"/>
<name>A0A1H0FUU2_HALAD</name>
<organism evidence="1 2">
    <name type="scientific">Halobacillus aidingensis</name>
    <dbReference type="NCBI Taxonomy" id="240303"/>
    <lineage>
        <taxon>Bacteria</taxon>
        <taxon>Bacillati</taxon>
        <taxon>Bacillota</taxon>
        <taxon>Bacilli</taxon>
        <taxon>Bacillales</taxon>
        <taxon>Bacillaceae</taxon>
        <taxon>Halobacillus</taxon>
    </lineage>
</organism>
<gene>
    <name evidence="1" type="ORF">SAMN05421677_102119</name>
</gene>
<keyword evidence="1" id="KW-0808">Transferase</keyword>
<dbReference type="Gene3D" id="3.30.460.10">
    <property type="entry name" value="Beta Polymerase, domain 2"/>
    <property type="match status" value="1"/>
</dbReference>
<dbReference type="Gene3D" id="1.20.120.330">
    <property type="entry name" value="Nucleotidyltransferases domain 2"/>
    <property type="match status" value="1"/>
</dbReference>
<dbReference type="Proteomes" id="UP000198860">
    <property type="component" value="Unassembled WGS sequence"/>
</dbReference>